<name>A0A1Y2PDD7_9FLAO</name>
<evidence type="ECO:0000313" key="1">
    <source>
        <dbReference type="EMBL" id="OSY88493.1"/>
    </source>
</evidence>
<dbReference type="InterPro" id="IPR011951">
    <property type="entry name" value="HAD-SF_hydro_IA_YjjG/PynA"/>
</dbReference>
<dbReference type="InterPro" id="IPR023214">
    <property type="entry name" value="HAD_sf"/>
</dbReference>
<dbReference type="NCBIfam" id="TIGR01549">
    <property type="entry name" value="HAD-SF-IA-v1"/>
    <property type="match status" value="1"/>
</dbReference>
<dbReference type="NCBIfam" id="TIGR02254">
    <property type="entry name" value="YjjG_YfnB"/>
    <property type="match status" value="1"/>
</dbReference>
<dbReference type="SFLD" id="SFLDG01129">
    <property type="entry name" value="C1.5:_HAD__Beta-PGM__Phosphata"/>
    <property type="match status" value="1"/>
</dbReference>
<dbReference type="InterPro" id="IPR041492">
    <property type="entry name" value="HAD_2"/>
</dbReference>
<dbReference type="GO" id="GO:0008253">
    <property type="term" value="F:5'-nucleotidase activity"/>
    <property type="evidence" value="ECO:0007669"/>
    <property type="project" value="InterPro"/>
</dbReference>
<dbReference type="InterPro" id="IPR052550">
    <property type="entry name" value="Pyrimidine_5'-ntase_YjjG"/>
</dbReference>
<dbReference type="PANTHER" id="PTHR47478">
    <property type="match status" value="1"/>
</dbReference>
<dbReference type="Pfam" id="PF13419">
    <property type="entry name" value="HAD_2"/>
    <property type="match status" value="1"/>
</dbReference>
<sequence>MMQVKNIFFDLDHTLWDFDRNSRLTFQQIFEEQKLPIALHDFLEVYIPINLSYWRLYREDKIDKKTLRYKRLKDVFDKLNFNASDKLINTISEDYIKYLPNHNYLFEDTIEVLDYLKEKYQLHIITNGFEEVQSLKLQKSGIAKYFKEIVTSESVGVKKPNPKIFEYALSITQAVPEESIMIGDSYEADIMGAIETGMLAIYFNQNSEKESGVVSVNSLLDLKQYL</sequence>
<dbReference type="PRINTS" id="PR00413">
    <property type="entry name" value="HADHALOGNASE"/>
</dbReference>
<dbReference type="InterPro" id="IPR006439">
    <property type="entry name" value="HAD-SF_hydro_IA"/>
</dbReference>
<dbReference type="AlphaFoldDB" id="A0A1Y2PDD7"/>
<dbReference type="InterPro" id="IPR023198">
    <property type="entry name" value="PGP-like_dom2"/>
</dbReference>
<dbReference type="Gene3D" id="1.10.150.240">
    <property type="entry name" value="Putative phosphatase, domain 2"/>
    <property type="match status" value="1"/>
</dbReference>
<proteinExistence type="predicted"/>
<dbReference type="Gene3D" id="3.40.50.1000">
    <property type="entry name" value="HAD superfamily/HAD-like"/>
    <property type="match status" value="1"/>
</dbReference>
<dbReference type="FunCoup" id="A0A1Y2PDD7">
    <property type="interactions" value="49"/>
</dbReference>
<dbReference type="Proteomes" id="UP000194221">
    <property type="component" value="Unassembled WGS sequence"/>
</dbReference>
<gene>
    <name evidence="1" type="ORF">WH52_07000</name>
</gene>
<reference evidence="1 2" key="1">
    <citation type="submission" date="2015-03" db="EMBL/GenBank/DDBJ databases">
        <title>Genome sequence of Tenacibaculum sp. S2-2, isolated from intestinal microbiota of sea cucumber, Apostichopus japonicas.</title>
        <authorList>
            <person name="Shao Z."/>
            <person name="Wang L."/>
            <person name="Li X."/>
        </authorList>
    </citation>
    <scope>NUCLEOTIDE SEQUENCE [LARGE SCALE GENOMIC DNA]</scope>
    <source>
        <strain evidence="1 2">S2-2</strain>
    </source>
</reference>
<accession>A0A1Y2PDD7</accession>
<dbReference type="CDD" id="cd04305">
    <property type="entry name" value="HAD_Neu5Ac-Pase_like"/>
    <property type="match status" value="1"/>
</dbReference>
<comment type="caution">
    <text evidence="1">The sequence shown here is derived from an EMBL/GenBank/DDBJ whole genome shotgun (WGS) entry which is preliminary data.</text>
</comment>
<keyword evidence="2" id="KW-1185">Reference proteome</keyword>
<dbReference type="SUPFAM" id="SSF56784">
    <property type="entry name" value="HAD-like"/>
    <property type="match status" value="1"/>
</dbReference>
<dbReference type="EMBL" id="LAPZ01000003">
    <property type="protein sequence ID" value="OSY88493.1"/>
    <property type="molecule type" value="Genomic_DNA"/>
</dbReference>
<dbReference type="STRING" id="1635173.WH52_07000"/>
<dbReference type="InParanoid" id="A0A1Y2PDD7"/>
<dbReference type="SFLD" id="SFLDG01135">
    <property type="entry name" value="C1.5.6:_HAD__Beta-PGM__Phospha"/>
    <property type="match status" value="1"/>
</dbReference>
<dbReference type="InterPro" id="IPR036412">
    <property type="entry name" value="HAD-like_sf"/>
</dbReference>
<dbReference type="OrthoDB" id="9802350at2"/>
<dbReference type="PANTHER" id="PTHR47478:SF1">
    <property type="entry name" value="PYRIMIDINE 5'-NUCLEOTIDASE YJJG"/>
    <property type="match status" value="1"/>
</dbReference>
<protein>
    <submittedName>
        <fullName evidence="1">Haloacid dehalogenase</fullName>
    </submittedName>
</protein>
<organism evidence="1 2">
    <name type="scientific">Tenacibaculum holothuriorum</name>
    <dbReference type="NCBI Taxonomy" id="1635173"/>
    <lineage>
        <taxon>Bacteria</taxon>
        <taxon>Pseudomonadati</taxon>
        <taxon>Bacteroidota</taxon>
        <taxon>Flavobacteriia</taxon>
        <taxon>Flavobacteriales</taxon>
        <taxon>Flavobacteriaceae</taxon>
        <taxon>Tenacibaculum</taxon>
    </lineage>
</organism>
<dbReference type="SFLD" id="SFLDS00003">
    <property type="entry name" value="Haloacid_Dehalogenase"/>
    <property type="match status" value="1"/>
</dbReference>
<evidence type="ECO:0000313" key="2">
    <source>
        <dbReference type="Proteomes" id="UP000194221"/>
    </source>
</evidence>
<dbReference type="RefSeq" id="WP_086030219.1">
    <property type="nucleotide sequence ID" value="NZ_LAPZ01000003.1"/>
</dbReference>